<keyword evidence="4" id="KW-1185">Reference proteome</keyword>
<feature type="domain" description="Mon2 C-terminal" evidence="2">
    <location>
        <begin position="1"/>
        <end position="362"/>
    </location>
</feature>
<dbReference type="InterPro" id="IPR032817">
    <property type="entry name" value="Mon2_C"/>
</dbReference>
<feature type="region of interest" description="Disordered" evidence="1">
    <location>
        <begin position="161"/>
        <end position="197"/>
    </location>
</feature>
<comment type="caution">
    <text evidence="3">The sequence shown here is derived from an EMBL/GenBank/DDBJ whole genome shotgun (WGS) entry which is preliminary data.</text>
</comment>
<dbReference type="Proteomes" id="UP000597762">
    <property type="component" value="Unassembled WGS sequence"/>
</dbReference>
<dbReference type="SUPFAM" id="SSF48371">
    <property type="entry name" value="ARM repeat"/>
    <property type="match status" value="1"/>
</dbReference>
<feature type="compositionally biased region" description="Basic and acidic residues" evidence="1">
    <location>
        <begin position="178"/>
        <end position="190"/>
    </location>
</feature>
<evidence type="ECO:0000313" key="3">
    <source>
        <dbReference type="EMBL" id="CAE1291413.1"/>
    </source>
</evidence>
<dbReference type="InterPro" id="IPR016024">
    <property type="entry name" value="ARM-type_fold"/>
</dbReference>
<gene>
    <name evidence="3" type="ORF">SPHA_48743</name>
</gene>
<protein>
    <submittedName>
        <fullName evidence="3">Protein MON2 homolog</fullName>
    </submittedName>
</protein>
<dbReference type="Pfam" id="PF16206">
    <property type="entry name" value="Mon2_C"/>
    <property type="match status" value="1"/>
</dbReference>
<accession>A0A812D9S2</accession>
<evidence type="ECO:0000256" key="1">
    <source>
        <dbReference type="SAM" id="MobiDB-lite"/>
    </source>
</evidence>
<dbReference type="OrthoDB" id="294853at2759"/>
<sequence length="372" mass="41455">MCLFSKLGELCVDQRPATRKSAGQTLFSTLSAHGSLLQKDTWKKVLWQVLFPLLEHVQKLSSKASTSKDESSGGNILIHHSRDTAEKQWAETRVLTLAGVARTFNSKRMILQTIGDFPRAWSLLLEHIEYSALCPNAEVSLAALKSFQEIIQINKDSKEKGDDLRISRGSVTPPGEEVMNRSSEDGHDAPNKPVQNDSGKVEYNLTLWSTAWRVWLNIGMLSTKPPEGKSQKPYIPSQAFVTALAQTFPPLFHHIKSRFVAADLQKLSTVLRSALSVPVHGDMSPFIIPTYPDLTITPLQESTLNAVQVLIKAIKNGSESMQNMYPDLFDQLLIYIEYGVKPPKYGDVETKNFGSVKGPQVSMIILIKKFSF</sequence>
<proteinExistence type="predicted"/>
<dbReference type="EMBL" id="CAHIKZ030002733">
    <property type="protein sequence ID" value="CAE1291413.1"/>
    <property type="molecule type" value="Genomic_DNA"/>
</dbReference>
<evidence type="ECO:0000313" key="4">
    <source>
        <dbReference type="Proteomes" id="UP000597762"/>
    </source>
</evidence>
<dbReference type="AlphaFoldDB" id="A0A812D9S2"/>
<organism evidence="3 4">
    <name type="scientific">Acanthosepion pharaonis</name>
    <name type="common">Pharaoh cuttlefish</name>
    <name type="synonym">Sepia pharaonis</name>
    <dbReference type="NCBI Taxonomy" id="158019"/>
    <lineage>
        <taxon>Eukaryota</taxon>
        <taxon>Metazoa</taxon>
        <taxon>Spiralia</taxon>
        <taxon>Lophotrochozoa</taxon>
        <taxon>Mollusca</taxon>
        <taxon>Cephalopoda</taxon>
        <taxon>Coleoidea</taxon>
        <taxon>Decapodiformes</taxon>
        <taxon>Sepiida</taxon>
        <taxon>Sepiina</taxon>
        <taxon>Sepiidae</taxon>
        <taxon>Acanthosepion</taxon>
    </lineage>
</organism>
<name>A0A812D9S2_ACAPH</name>
<reference evidence="3" key="1">
    <citation type="submission" date="2021-01" db="EMBL/GenBank/DDBJ databases">
        <authorList>
            <person name="Li R."/>
            <person name="Bekaert M."/>
        </authorList>
    </citation>
    <scope>NUCLEOTIDE SEQUENCE</scope>
    <source>
        <strain evidence="3">Farmed</strain>
    </source>
</reference>
<evidence type="ECO:0000259" key="2">
    <source>
        <dbReference type="Pfam" id="PF16206"/>
    </source>
</evidence>